<accession>A0A1H4CSJ0</accession>
<evidence type="ECO:0000313" key="1">
    <source>
        <dbReference type="EMBL" id="SEA63370.1"/>
    </source>
</evidence>
<dbReference type="EMBL" id="FNRL01000011">
    <property type="protein sequence ID" value="SEA63370.1"/>
    <property type="molecule type" value="Genomic_DNA"/>
</dbReference>
<name>A0A1H4CSJ0_9BACT</name>
<reference evidence="2" key="1">
    <citation type="submission" date="2016-10" db="EMBL/GenBank/DDBJ databases">
        <authorList>
            <person name="Varghese N."/>
            <person name="Submissions S."/>
        </authorList>
    </citation>
    <scope>NUCLEOTIDE SEQUENCE [LARGE SCALE GENOMIC DNA]</scope>
    <source>
        <strain evidence="2">DSM 23920</strain>
    </source>
</reference>
<protein>
    <submittedName>
        <fullName evidence="1">Uncharacterized protein</fullName>
    </submittedName>
</protein>
<sequence length="121" mass="13447">MKIRIRGNSIRYRLDKNDVELMETTGKVESSTHIGAGILHFCIRSKEIEEAAIKLEGSSVHLSVPAAQIKNWIEPDQVGFDISIPNTDGSVLAILVEKDFKCLTERGEDDSNGFDNPMKNC</sequence>
<evidence type="ECO:0000313" key="2">
    <source>
        <dbReference type="Proteomes" id="UP000199656"/>
    </source>
</evidence>
<dbReference type="OrthoDB" id="7060517at2"/>
<gene>
    <name evidence="1" type="ORF">SAMN05660909_02770</name>
</gene>
<dbReference type="STRING" id="408074.SAMN05660909_02770"/>
<keyword evidence="2" id="KW-1185">Reference proteome</keyword>
<dbReference type="RefSeq" id="WP_089762525.1">
    <property type="nucleotide sequence ID" value="NZ_BKAT01000017.1"/>
</dbReference>
<proteinExistence type="predicted"/>
<dbReference type="Proteomes" id="UP000199656">
    <property type="component" value="Unassembled WGS sequence"/>
</dbReference>
<dbReference type="InterPro" id="IPR053825">
    <property type="entry name" value="DUF7009"/>
</dbReference>
<dbReference type="AlphaFoldDB" id="A0A1H4CSJ0"/>
<dbReference type="Pfam" id="PF22668">
    <property type="entry name" value="DUF7009"/>
    <property type="match status" value="1"/>
</dbReference>
<organism evidence="1 2">
    <name type="scientific">Chitinophaga terrae</name>
    <name type="common">ex Kim and Jung 2007</name>
    <dbReference type="NCBI Taxonomy" id="408074"/>
    <lineage>
        <taxon>Bacteria</taxon>
        <taxon>Pseudomonadati</taxon>
        <taxon>Bacteroidota</taxon>
        <taxon>Chitinophagia</taxon>
        <taxon>Chitinophagales</taxon>
        <taxon>Chitinophagaceae</taxon>
        <taxon>Chitinophaga</taxon>
    </lineage>
</organism>